<dbReference type="PANTHER" id="PTHR47099:SF1">
    <property type="entry name" value="METHYLCOBAMIDE:COM METHYLTRANSFERASE MTBA"/>
    <property type="match status" value="1"/>
</dbReference>
<dbReference type="InterPro" id="IPR038071">
    <property type="entry name" value="UROD/MetE-like_sf"/>
</dbReference>
<dbReference type="GO" id="GO:0006779">
    <property type="term" value="P:porphyrin-containing compound biosynthetic process"/>
    <property type="evidence" value="ECO:0007669"/>
    <property type="project" value="InterPro"/>
</dbReference>
<dbReference type="EC" id="4.1.1.37" evidence="2"/>
<evidence type="ECO:0000313" key="3">
    <source>
        <dbReference type="Proteomes" id="UP000320776"/>
    </source>
</evidence>
<protein>
    <submittedName>
        <fullName evidence="2">Uroporphyrinogen decarboxylase</fullName>
        <ecNumber evidence="2">4.1.1.37</ecNumber>
    </submittedName>
</protein>
<gene>
    <name evidence="2" type="primary">hemE_10</name>
    <name evidence="2" type="ORF">SPTER_37070</name>
</gene>
<dbReference type="SUPFAM" id="SSF51726">
    <property type="entry name" value="UROD/MetE-like"/>
    <property type="match status" value="1"/>
</dbReference>
<dbReference type="InterPro" id="IPR052024">
    <property type="entry name" value="Methanogen_methyltrans"/>
</dbReference>
<dbReference type="GO" id="GO:0004853">
    <property type="term" value="F:uroporphyrinogen decarboxylase activity"/>
    <property type="evidence" value="ECO:0007669"/>
    <property type="project" value="UniProtKB-EC"/>
</dbReference>
<dbReference type="InterPro" id="IPR000257">
    <property type="entry name" value="Uroporphyrinogen_deCOase"/>
</dbReference>
<name>A0A517DY60_9FIRM</name>
<organism evidence="2 3">
    <name type="scientific">Sporomusa termitida</name>
    <dbReference type="NCBI Taxonomy" id="2377"/>
    <lineage>
        <taxon>Bacteria</taxon>
        <taxon>Bacillati</taxon>
        <taxon>Bacillota</taxon>
        <taxon>Negativicutes</taxon>
        <taxon>Selenomonadales</taxon>
        <taxon>Sporomusaceae</taxon>
        <taxon>Sporomusa</taxon>
    </lineage>
</organism>
<dbReference type="PANTHER" id="PTHR47099">
    <property type="entry name" value="METHYLCOBAMIDE:COM METHYLTRANSFERASE MTBA"/>
    <property type="match status" value="1"/>
</dbReference>
<proteinExistence type="predicted"/>
<dbReference type="AlphaFoldDB" id="A0A517DY60"/>
<dbReference type="Gene3D" id="3.20.20.210">
    <property type="match status" value="1"/>
</dbReference>
<dbReference type="EMBL" id="CP036259">
    <property type="protein sequence ID" value="QDR82282.1"/>
    <property type="molecule type" value="Genomic_DNA"/>
</dbReference>
<accession>A0A517DY60</accession>
<feature type="domain" description="Uroporphyrinogen decarboxylase (URO-D)" evidence="1">
    <location>
        <begin position="96"/>
        <end position="297"/>
    </location>
</feature>
<dbReference type="Proteomes" id="UP000320776">
    <property type="component" value="Chromosome"/>
</dbReference>
<sequence>MNHKTRVAAAIKRQPVDRIPCAELVIADALIQTMFGQTELVFRHRLEFVQTLGLDAVCLHPVVADESSARLPAPQAVVFGELQDWTKSDLFTFAVLDGPMGWGFRLLGFEQLMTRMIRHHEDFLELTAAVEQLNMSLMDRLAASGINGIILADDIAFNQGVIARPSLLRQSLFPSLARQTAHAQQLGLPVFFHSDGNLALVLADIAAAGFDGLQCLETLAGMDIGAVKQQYGRKLCLWGNLDPAALIEPHSREFLEQAVRKIAAAAGRGSGFIFGTSSGLFAPMRLESIKSVYAIIRNL</sequence>
<evidence type="ECO:0000259" key="1">
    <source>
        <dbReference type="Pfam" id="PF01208"/>
    </source>
</evidence>
<reference evidence="2 3" key="1">
    <citation type="submission" date="2019-02" db="EMBL/GenBank/DDBJ databases">
        <title>Closed genome of Sporomusa termitida DSM 4440.</title>
        <authorList>
            <person name="Poehlein A."/>
            <person name="Daniel R."/>
        </authorList>
    </citation>
    <scope>NUCLEOTIDE SEQUENCE [LARGE SCALE GENOMIC DNA]</scope>
    <source>
        <strain evidence="2 3">DSM 4440</strain>
    </source>
</reference>
<keyword evidence="2" id="KW-0456">Lyase</keyword>
<dbReference type="RefSeq" id="WP_170233317.1">
    <property type="nucleotide sequence ID" value="NZ_CP036259.1"/>
</dbReference>
<dbReference type="KEGG" id="sted:SPTER_37070"/>
<keyword evidence="3" id="KW-1185">Reference proteome</keyword>
<evidence type="ECO:0000313" key="2">
    <source>
        <dbReference type="EMBL" id="QDR82282.1"/>
    </source>
</evidence>
<dbReference type="Pfam" id="PF01208">
    <property type="entry name" value="URO-D"/>
    <property type="match status" value="1"/>
</dbReference>